<reference evidence="2" key="1">
    <citation type="journal article" date="2014" name="Int. J. Syst. Evol. Microbiol.">
        <title>Complete genome sequence of Corynebacterium casei LMG S-19264T (=DSM 44701T), isolated from a smear-ripened cheese.</title>
        <authorList>
            <consortium name="US DOE Joint Genome Institute (JGI-PGF)"/>
            <person name="Walter F."/>
            <person name="Albersmeier A."/>
            <person name="Kalinowski J."/>
            <person name="Ruckert C."/>
        </authorList>
    </citation>
    <scope>NUCLEOTIDE SEQUENCE</scope>
    <source>
        <strain evidence="2">CGMCC 4.7110</strain>
    </source>
</reference>
<feature type="region of interest" description="Disordered" evidence="1">
    <location>
        <begin position="82"/>
        <end position="114"/>
    </location>
</feature>
<accession>A0A918CXF5</accession>
<comment type="caution">
    <text evidence="2">The sequence shown here is derived from an EMBL/GenBank/DDBJ whole genome shotgun (WGS) entry which is preliminary data.</text>
</comment>
<organism evidence="2 3">
    <name type="scientific">Streptomyces fuscichromogenes</name>
    <dbReference type="NCBI Taxonomy" id="1324013"/>
    <lineage>
        <taxon>Bacteria</taxon>
        <taxon>Bacillati</taxon>
        <taxon>Actinomycetota</taxon>
        <taxon>Actinomycetes</taxon>
        <taxon>Kitasatosporales</taxon>
        <taxon>Streptomycetaceae</taxon>
        <taxon>Streptomyces</taxon>
    </lineage>
</organism>
<name>A0A918CXF5_9ACTN</name>
<feature type="compositionally biased region" description="Basic residues" evidence="1">
    <location>
        <begin position="98"/>
        <end position="114"/>
    </location>
</feature>
<keyword evidence="3" id="KW-1185">Reference proteome</keyword>
<evidence type="ECO:0000256" key="1">
    <source>
        <dbReference type="SAM" id="MobiDB-lite"/>
    </source>
</evidence>
<evidence type="ECO:0008006" key="4">
    <source>
        <dbReference type="Google" id="ProtNLM"/>
    </source>
</evidence>
<protein>
    <recommendedName>
        <fullName evidence="4">Transposase DDE domain-containing protein</fullName>
    </recommendedName>
</protein>
<evidence type="ECO:0000313" key="2">
    <source>
        <dbReference type="EMBL" id="GGN44785.1"/>
    </source>
</evidence>
<dbReference type="EMBL" id="BMML01000044">
    <property type="protein sequence ID" value="GGN44785.1"/>
    <property type="molecule type" value="Genomic_DNA"/>
</dbReference>
<dbReference type="AlphaFoldDB" id="A0A918CXF5"/>
<gene>
    <name evidence="2" type="ORF">GCM10011578_096110</name>
</gene>
<evidence type="ECO:0000313" key="3">
    <source>
        <dbReference type="Proteomes" id="UP000653411"/>
    </source>
</evidence>
<reference evidence="2" key="2">
    <citation type="submission" date="2020-09" db="EMBL/GenBank/DDBJ databases">
        <authorList>
            <person name="Sun Q."/>
            <person name="Zhou Y."/>
        </authorList>
    </citation>
    <scope>NUCLEOTIDE SEQUENCE</scope>
    <source>
        <strain evidence="2">CGMCC 4.7110</strain>
    </source>
</reference>
<proteinExistence type="predicted"/>
<dbReference type="Proteomes" id="UP000653411">
    <property type="component" value="Unassembled WGS sequence"/>
</dbReference>
<sequence>MVSQAGGVLLVGSVRKAGLHTAISAALTPWRKPRAVHDPGKILLDVALAVALGGDCLAAHWPWTDVITDALDRLHALPNPERRGRYGCPGSRTSTLGFRKRPRDRIRAHHPIGS</sequence>